<dbReference type="PANTHER" id="PTHR23329">
    <property type="entry name" value="TUFTELIN-INTERACTING PROTEIN 11-RELATED"/>
    <property type="match status" value="1"/>
</dbReference>
<dbReference type="PANTHER" id="PTHR23329:SF1">
    <property type="entry name" value="TUFTELIN-INTERACTING PROTEIN 11"/>
    <property type="match status" value="1"/>
</dbReference>
<dbReference type="Proteomes" id="UP000295252">
    <property type="component" value="Chromosome IX"/>
</dbReference>
<dbReference type="InterPro" id="IPR022783">
    <property type="entry name" value="GCFC_dom"/>
</dbReference>
<dbReference type="InterPro" id="IPR045211">
    <property type="entry name" value="TFP11/STIP/Ntr1"/>
</dbReference>
<evidence type="ECO:0000313" key="2">
    <source>
        <dbReference type="EMBL" id="CDP08436.1"/>
    </source>
</evidence>
<sequence>MGMGFNDYKETNLPALKDLEEKVVTPPVQPGEFQSKEKLWSKQARIKKEVCVTAEELLAKKQEQSLEVVQKVFDMRGPQVRVLTSLENLNAEEKTRENDVPMPELQHNIKLIVDLAELDIQKMDRDLKTERETSYALPLFIRVFQGWESWNPLQNPTYGREMVSQWKSLLQEDSLNFSDGASPYEQLIMEVVFPAVRISGTNTWQARYPEPMLRFLDSWEKLLPTTIVQTILDTIVMPKLSAAVDYWDPRRETIPIHSWVHPWLPLLGHRLEFCYHTIRDRLESVLHAWHPNDMSTYYVLSPWKTVFDSASWEKLTVRHIIPKLLTVMHEFQIHPANQKLDQFYWVWTWVTAIPIHHMIHIMDIFFNKWQEVLYHWLCSSANFEEVRKWYSGWKDLLPPELLANQHIFHRLNVGLDMMNQAVEGMEVVQPGLRENISYLKVCEQTQFEKAAAQAQERASQLQGSSGLEMSLKEVIEVHAQQNCLLFKPKAGRMQDGYQIYGFGNINVVIDSLNRKVFAQIDDRWSLVSLEQLLELHNHSGVKQH</sequence>
<dbReference type="FunCoup" id="A0A068UIX4">
    <property type="interactions" value="3001"/>
</dbReference>
<dbReference type="PhylomeDB" id="A0A068UIX4"/>
<name>A0A068UIX4_COFCA</name>
<dbReference type="AlphaFoldDB" id="A0A068UIX4"/>
<dbReference type="EMBL" id="HG739116">
    <property type="protein sequence ID" value="CDP08436.1"/>
    <property type="molecule type" value="Genomic_DNA"/>
</dbReference>
<feature type="domain" description="GCF C-terminal" evidence="1">
    <location>
        <begin position="123"/>
        <end position="373"/>
    </location>
</feature>
<dbReference type="OMA" id="WEPRLET"/>
<dbReference type="InParanoid" id="A0A068UIX4"/>
<dbReference type="OrthoDB" id="4822at2759"/>
<accession>A0A068UIX4</accession>
<dbReference type="Pfam" id="PF07842">
    <property type="entry name" value="GCFC"/>
    <property type="match status" value="1"/>
</dbReference>
<reference evidence="3" key="1">
    <citation type="journal article" date="2014" name="Science">
        <title>The coffee genome provides insight into the convergent evolution of caffeine biosynthesis.</title>
        <authorList>
            <person name="Denoeud F."/>
            <person name="Carretero-Paulet L."/>
            <person name="Dereeper A."/>
            <person name="Droc G."/>
            <person name="Guyot R."/>
            <person name="Pietrella M."/>
            <person name="Zheng C."/>
            <person name="Alberti A."/>
            <person name="Anthony F."/>
            <person name="Aprea G."/>
            <person name="Aury J.M."/>
            <person name="Bento P."/>
            <person name="Bernard M."/>
            <person name="Bocs S."/>
            <person name="Campa C."/>
            <person name="Cenci A."/>
            <person name="Combes M.C."/>
            <person name="Crouzillat D."/>
            <person name="Da Silva C."/>
            <person name="Daddiego L."/>
            <person name="De Bellis F."/>
            <person name="Dussert S."/>
            <person name="Garsmeur O."/>
            <person name="Gayraud T."/>
            <person name="Guignon V."/>
            <person name="Jahn K."/>
            <person name="Jamilloux V."/>
            <person name="Joet T."/>
            <person name="Labadie K."/>
            <person name="Lan T."/>
            <person name="Leclercq J."/>
            <person name="Lepelley M."/>
            <person name="Leroy T."/>
            <person name="Li L.T."/>
            <person name="Librado P."/>
            <person name="Lopez L."/>
            <person name="Munoz A."/>
            <person name="Noel B."/>
            <person name="Pallavicini A."/>
            <person name="Perrotta G."/>
            <person name="Poncet V."/>
            <person name="Pot D."/>
            <person name="Priyono X."/>
            <person name="Rigoreau M."/>
            <person name="Rouard M."/>
            <person name="Rozas J."/>
            <person name="Tranchant-Dubreuil C."/>
            <person name="VanBuren R."/>
            <person name="Zhang Q."/>
            <person name="Andrade A.C."/>
            <person name="Argout X."/>
            <person name="Bertrand B."/>
            <person name="de Kochko A."/>
            <person name="Graziosi G."/>
            <person name="Henry R.J."/>
            <person name="Jayarama X."/>
            <person name="Ming R."/>
            <person name="Nagai C."/>
            <person name="Rounsley S."/>
            <person name="Sankoff D."/>
            <person name="Giuliano G."/>
            <person name="Albert V.A."/>
            <person name="Wincker P."/>
            <person name="Lashermes P."/>
        </authorList>
    </citation>
    <scope>NUCLEOTIDE SEQUENCE [LARGE SCALE GENOMIC DNA]</scope>
    <source>
        <strain evidence="3">cv. DH200-94</strain>
    </source>
</reference>
<dbReference type="GO" id="GO:0000390">
    <property type="term" value="P:spliceosomal complex disassembly"/>
    <property type="evidence" value="ECO:0007669"/>
    <property type="project" value="InterPro"/>
</dbReference>
<evidence type="ECO:0000313" key="3">
    <source>
        <dbReference type="Proteomes" id="UP000295252"/>
    </source>
</evidence>
<organism evidence="2 3">
    <name type="scientific">Coffea canephora</name>
    <name type="common">Robusta coffee</name>
    <dbReference type="NCBI Taxonomy" id="49390"/>
    <lineage>
        <taxon>Eukaryota</taxon>
        <taxon>Viridiplantae</taxon>
        <taxon>Streptophyta</taxon>
        <taxon>Embryophyta</taxon>
        <taxon>Tracheophyta</taxon>
        <taxon>Spermatophyta</taxon>
        <taxon>Magnoliopsida</taxon>
        <taxon>eudicotyledons</taxon>
        <taxon>Gunneridae</taxon>
        <taxon>Pentapetalae</taxon>
        <taxon>asterids</taxon>
        <taxon>lamiids</taxon>
        <taxon>Gentianales</taxon>
        <taxon>Rubiaceae</taxon>
        <taxon>Ixoroideae</taxon>
        <taxon>Gardenieae complex</taxon>
        <taxon>Bertiereae - Coffeeae clade</taxon>
        <taxon>Coffeeae</taxon>
        <taxon>Coffea</taxon>
    </lineage>
</organism>
<protein>
    <recommendedName>
        <fullName evidence="1">GCF C-terminal domain-containing protein</fullName>
    </recommendedName>
</protein>
<gene>
    <name evidence="2" type="ORF">GSCOC_T00027317001</name>
</gene>
<proteinExistence type="predicted"/>
<evidence type="ECO:0000259" key="1">
    <source>
        <dbReference type="Pfam" id="PF07842"/>
    </source>
</evidence>
<dbReference type="STRING" id="49390.A0A068UIX4"/>
<dbReference type="Gramene" id="CDP08436">
    <property type="protein sequence ID" value="CDP08436"/>
    <property type="gene ID" value="GSCOC_T00027317001"/>
</dbReference>
<dbReference type="GO" id="GO:0071008">
    <property type="term" value="C:U2-type post-mRNA release spliceosomal complex"/>
    <property type="evidence" value="ECO:0007669"/>
    <property type="project" value="TreeGrafter"/>
</dbReference>
<keyword evidence="3" id="KW-1185">Reference proteome</keyword>